<dbReference type="Proteomes" id="UP000887023">
    <property type="component" value="Chromosome"/>
</dbReference>
<accession>A0ABX8SAD9</accession>
<sequence>MTRYVIAIAGNSDPAESGPALPRDVSITFVPEMSWPIWHTVFGLPDLTGLWWYAAAADARPVLTAALDEFDERGDELARLLDPQDWRGVRGNRQVLARVIEELDRWPDNVIAVGREDE</sequence>
<gene>
    <name evidence="1" type="ORF">KV203_05460</name>
</gene>
<organism evidence="1 2">
    <name type="scientific">Skermania pinensis</name>
    <dbReference type="NCBI Taxonomy" id="39122"/>
    <lineage>
        <taxon>Bacteria</taxon>
        <taxon>Bacillati</taxon>
        <taxon>Actinomycetota</taxon>
        <taxon>Actinomycetes</taxon>
        <taxon>Mycobacteriales</taxon>
        <taxon>Gordoniaceae</taxon>
        <taxon>Skermania</taxon>
    </lineage>
</organism>
<name>A0ABX8SAD9_9ACTN</name>
<proteinExistence type="predicted"/>
<dbReference type="EMBL" id="CP079105">
    <property type="protein sequence ID" value="QXQ14829.1"/>
    <property type="molecule type" value="Genomic_DNA"/>
</dbReference>
<keyword evidence="2" id="KW-1185">Reference proteome</keyword>
<evidence type="ECO:0000313" key="1">
    <source>
        <dbReference type="EMBL" id="QXQ14829.1"/>
    </source>
</evidence>
<protein>
    <submittedName>
        <fullName evidence="1">Uncharacterized protein</fullName>
    </submittedName>
</protein>
<reference evidence="1" key="1">
    <citation type="submission" date="2021-07" db="EMBL/GenBank/DDBJ databases">
        <title>Candidatus Kaistella beijingensis sp. nov. isolated from a municipal wastewater treatment plant is involved in sludge foaming.</title>
        <authorList>
            <person name="Song Y."/>
            <person name="Liu S.-J."/>
        </authorList>
    </citation>
    <scope>NUCLEOTIDE SEQUENCE</scope>
    <source>
        <strain evidence="1">DSM 43998</strain>
    </source>
</reference>
<evidence type="ECO:0000313" key="2">
    <source>
        <dbReference type="Proteomes" id="UP000887023"/>
    </source>
</evidence>
<dbReference type="RefSeq" id="WP_066474799.1">
    <property type="nucleotide sequence ID" value="NZ_CBCRUZ010000014.1"/>
</dbReference>